<keyword evidence="1" id="KW-0812">Transmembrane</keyword>
<accession>A0ABN8DDD8</accession>
<dbReference type="EMBL" id="CAKLCM010000002">
    <property type="protein sequence ID" value="CAH0524925.1"/>
    <property type="molecule type" value="Genomic_DNA"/>
</dbReference>
<protein>
    <recommendedName>
        <fullName evidence="4">Type IV pilin</fullName>
    </recommendedName>
</protein>
<proteinExistence type="predicted"/>
<comment type="caution">
    <text evidence="2">The sequence shown here is derived from an EMBL/GenBank/DDBJ whole genome shotgun (WGS) entry which is preliminary data.</text>
</comment>
<organism evidence="2 3">
    <name type="scientific">Vibrio hippocampi</name>
    <dbReference type="NCBI Taxonomy" id="654686"/>
    <lineage>
        <taxon>Bacteria</taxon>
        <taxon>Pseudomonadati</taxon>
        <taxon>Pseudomonadota</taxon>
        <taxon>Gammaproteobacteria</taxon>
        <taxon>Vibrionales</taxon>
        <taxon>Vibrionaceae</taxon>
        <taxon>Vibrio</taxon>
    </lineage>
</organism>
<evidence type="ECO:0000256" key="1">
    <source>
        <dbReference type="SAM" id="Phobius"/>
    </source>
</evidence>
<dbReference type="RefSeq" id="WP_237483639.1">
    <property type="nucleotide sequence ID" value="NZ_CAKLCM010000002.1"/>
</dbReference>
<evidence type="ECO:0008006" key="4">
    <source>
        <dbReference type="Google" id="ProtNLM"/>
    </source>
</evidence>
<name>A0ABN8DDD8_9VIBR</name>
<keyword evidence="1" id="KW-1133">Transmembrane helix</keyword>
<keyword evidence="1" id="KW-0472">Membrane</keyword>
<feature type="transmembrane region" description="Helical" evidence="1">
    <location>
        <begin position="6"/>
        <end position="27"/>
    </location>
</feature>
<keyword evidence="3" id="KW-1185">Reference proteome</keyword>
<reference evidence="2" key="1">
    <citation type="submission" date="2021-12" db="EMBL/GenBank/DDBJ databases">
        <authorList>
            <person name="Rodrigo-Torres L."/>
            <person name="Arahal R. D."/>
            <person name="Lucena T."/>
        </authorList>
    </citation>
    <scope>NUCLEOTIDE SEQUENCE</scope>
    <source>
        <strain evidence="2">CECT 8226</strain>
    </source>
</reference>
<evidence type="ECO:0000313" key="3">
    <source>
        <dbReference type="Proteomes" id="UP000838160"/>
    </source>
</evidence>
<dbReference type="Proteomes" id="UP000838160">
    <property type="component" value="Unassembled WGS sequence"/>
</dbReference>
<evidence type="ECO:0000313" key="2">
    <source>
        <dbReference type="EMBL" id="CAH0524925.1"/>
    </source>
</evidence>
<gene>
    <name evidence="2" type="ORF">VHP8226_00601</name>
</gene>
<sequence>MISKCLGISLLEVVVSMLILATSVLGISQGQVLLSRSVDNVMMTTQALAIAESQIEQVYADIYATNMNSELSKLAYQHQTVEFDAPPFEIQRTIEPVLLLNLISVRVSVGWGDDIEQNERVELQTQIALF</sequence>